<dbReference type="GO" id="GO:0004523">
    <property type="term" value="F:RNA-DNA hybrid ribonuclease activity"/>
    <property type="evidence" value="ECO:0007669"/>
    <property type="project" value="InterPro"/>
</dbReference>
<feature type="compositionally biased region" description="Polar residues" evidence="1">
    <location>
        <begin position="165"/>
        <end position="176"/>
    </location>
</feature>
<dbReference type="InterPro" id="IPR036397">
    <property type="entry name" value="RNaseH_sf"/>
</dbReference>
<sequence length="415" mass="45890">MEDGRRLICPKPDFGWKLMAFQPPTSPGKTRGVQTAKDDKGKSVTSTCDNDSSAASVQGTTALVQGTKGLLNVRKENATMGNTGGLLSLPSRSSPPVSSILGPAQTIVTHDITIFSDMGQPFSGSKKRKAPLSIIPVITPDENIINLGNKSGSSSATLLPPLEVNTFTPGSSGTKNDSSTRRKSKRRLRTDSWVWKGILNSKNILRMGSHTLVGKGDTIDIWEQPLIPWLDYEDFKALMNNIRLHHPLLTSVADLINYDGEWNYNLVVSATIHCIPPDLKSNFFTFLGCLFESVWKARNESIFRGQIPKIDHIRRSFLCRYEEAITDGQAGIGVILLDQASNNWKWFAKFTYAASAAEAKMLAILWALQLGEERHFDSIAIMSDALLLVNALQKRQCPPLWEARKLYCGFYCQEG</sequence>
<dbReference type="SUPFAM" id="SSF53098">
    <property type="entry name" value="Ribonuclease H-like"/>
    <property type="match status" value="1"/>
</dbReference>
<evidence type="ECO:0000313" key="3">
    <source>
        <dbReference type="EMBL" id="KAF4403191.1"/>
    </source>
</evidence>
<evidence type="ECO:0000256" key="1">
    <source>
        <dbReference type="SAM" id="MobiDB-lite"/>
    </source>
</evidence>
<dbReference type="EMBL" id="JAATIQ010000005">
    <property type="protein sequence ID" value="KAF4403191.1"/>
    <property type="molecule type" value="Genomic_DNA"/>
</dbReference>
<accession>A0A7J6I819</accession>
<gene>
    <name evidence="3" type="ORF">G4B88_027962</name>
</gene>
<proteinExistence type="predicted"/>
<dbReference type="InterPro" id="IPR012337">
    <property type="entry name" value="RNaseH-like_sf"/>
</dbReference>
<evidence type="ECO:0000259" key="2">
    <source>
        <dbReference type="Pfam" id="PF13456"/>
    </source>
</evidence>
<reference evidence="3 4" key="1">
    <citation type="journal article" date="2020" name="bioRxiv">
        <title>Sequence and annotation of 42 cannabis genomes reveals extensive copy number variation in cannabinoid synthesis and pathogen resistance genes.</title>
        <authorList>
            <person name="Mckernan K.J."/>
            <person name="Helbert Y."/>
            <person name="Kane L.T."/>
            <person name="Ebling H."/>
            <person name="Zhang L."/>
            <person name="Liu B."/>
            <person name="Eaton Z."/>
            <person name="Mclaughlin S."/>
            <person name="Kingan S."/>
            <person name="Baybayan P."/>
            <person name="Concepcion G."/>
            <person name="Jordan M."/>
            <person name="Riva A."/>
            <person name="Barbazuk W."/>
            <person name="Harkins T."/>
        </authorList>
    </citation>
    <scope>NUCLEOTIDE SEQUENCE [LARGE SCALE GENOMIC DNA]</scope>
    <source>
        <strain evidence="4">cv. Jamaican Lion 4</strain>
        <tissue evidence="3">Leaf</tissue>
    </source>
</reference>
<comment type="caution">
    <text evidence="3">The sequence shown here is derived from an EMBL/GenBank/DDBJ whole genome shotgun (WGS) entry which is preliminary data.</text>
</comment>
<organism evidence="3 4">
    <name type="scientific">Cannabis sativa</name>
    <name type="common">Hemp</name>
    <name type="synonym">Marijuana</name>
    <dbReference type="NCBI Taxonomy" id="3483"/>
    <lineage>
        <taxon>Eukaryota</taxon>
        <taxon>Viridiplantae</taxon>
        <taxon>Streptophyta</taxon>
        <taxon>Embryophyta</taxon>
        <taxon>Tracheophyta</taxon>
        <taxon>Spermatophyta</taxon>
        <taxon>Magnoliopsida</taxon>
        <taxon>eudicotyledons</taxon>
        <taxon>Gunneridae</taxon>
        <taxon>Pentapetalae</taxon>
        <taxon>rosids</taxon>
        <taxon>fabids</taxon>
        <taxon>Rosales</taxon>
        <taxon>Cannabaceae</taxon>
        <taxon>Cannabis</taxon>
    </lineage>
</organism>
<dbReference type="Proteomes" id="UP000583929">
    <property type="component" value="Unassembled WGS sequence"/>
</dbReference>
<name>A0A7J6I819_CANSA</name>
<evidence type="ECO:0000313" key="4">
    <source>
        <dbReference type="Proteomes" id="UP000583929"/>
    </source>
</evidence>
<keyword evidence="4" id="KW-1185">Reference proteome</keyword>
<protein>
    <recommendedName>
        <fullName evidence="2">RNase H type-1 domain-containing protein</fullName>
    </recommendedName>
</protein>
<feature type="region of interest" description="Disordered" evidence="1">
    <location>
        <begin position="160"/>
        <end position="185"/>
    </location>
</feature>
<dbReference type="AlphaFoldDB" id="A0A7J6I819"/>
<feature type="domain" description="RNase H type-1" evidence="2">
    <location>
        <begin position="327"/>
        <end position="396"/>
    </location>
</feature>
<dbReference type="InterPro" id="IPR002156">
    <property type="entry name" value="RNaseH_domain"/>
</dbReference>
<dbReference type="Gene3D" id="3.30.420.10">
    <property type="entry name" value="Ribonuclease H-like superfamily/Ribonuclease H"/>
    <property type="match status" value="1"/>
</dbReference>
<dbReference type="Pfam" id="PF13456">
    <property type="entry name" value="RVT_3"/>
    <property type="match status" value="1"/>
</dbReference>
<feature type="region of interest" description="Disordered" evidence="1">
    <location>
        <begin position="22"/>
        <end position="49"/>
    </location>
</feature>
<dbReference type="GO" id="GO:0003676">
    <property type="term" value="F:nucleic acid binding"/>
    <property type="evidence" value="ECO:0007669"/>
    <property type="project" value="InterPro"/>
</dbReference>